<dbReference type="EMBL" id="RQTK01000016">
    <property type="protein sequence ID" value="RUS91232.1"/>
    <property type="molecule type" value="Genomic_DNA"/>
</dbReference>
<evidence type="ECO:0000256" key="2">
    <source>
        <dbReference type="ARBA" id="ARBA00022525"/>
    </source>
</evidence>
<keyword evidence="3" id="KW-0325">Glycoprotein</keyword>
<dbReference type="PANTHER" id="PTHR11475:SF4">
    <property type="entry name" value="CHORION PEROXIDASE"/>
    <property type="match status" value="1"/>
</dbReference>
<dbReference type="OrthoDB" id="5874583at2759"/>
<evidence type="ECO:0000313" key="5">
    <source>
        <dbReference type="Proteomes" id="UP000271974"/>
    </source>
</evidence>
<dbReference type="STRING" id="188477.A0A433UBU5"/>
<dbReference type="PANTHER" id="PTHR11475">
    <property type="entry name" value="OXIDASE/PEROXIDASE"/>
    <property type="match status" value="1"/>
</dbReference>
<dbReference type="Pfam" id="PF03098">
    <property type="entry name" value="An_peroxidase"/>
    <property type="match status" value="1"/>
</dbReference>
<accession>A0A433UBU5</accession>
<keyword evidence="5" id="KW-1185">Reference proteome</keyword>
<dbReference type="InterPro" id="IPR037120">
    <property type="entry name" value="Haem_peroxidase_sf_animal"/>
</dbReference>
<evidence type="ECO:0000313" key="4">
    <source>
        <dbReference type="EMBL" id="RUS91232.1"/>
    </source>
</evidence>
<dbReference type="GO" id="GO:0006979">
    <property type="term" value="P:response to oxidative stress"/>
    <property type="evidence" value="ECO:0007669"/>
    <property type="project" value="InterPro"/>
</dbReference>
<dbReference type="GO" id="GO:0020037">
    <property type="term" value="F:heme binding"/>
    <property type="evidence" value="ECO:0007669"/>
    <property type="project" value="InterPro"/>
</dbReference>
<reference evidence="4 5" key="1">
    <citation type="submission" date="2019-01" db="EMBL/GenBank/DDBJ databases">
        <title>A draft genome assembly of the solar-powered sea slug Elysia chlorotica.</title>
        <authorList>
            <person name="Cai H."/>
            <person name="Li Q."/>
            <person name="Fang X."/>
            <person name="Li J."/>
            <person name="Curtis N.E."/>
            <person name="Altenburger A."/>
            <person name="Shibata T."/>
            <person name="Feng M."/>
            <person name="Maeda T."/>
            <person name="Schwartz J.A."/>
            <person name="Shigenobu S."/>
            <person name="Lundholm N."/>
            <person name="Nishiyama T."/>
            <person name="Yang H."/>
            <person name="Hasebe M."/>
            <person name="Li S."/>
            <person name="Pierce S.K."/>
            <person name="Wang J."/>
        </authorList>
    </citation>
    <scope>NUCLEOTIDE SEQUENCE [LARGE SCALE GENOMIC DNA]</scope>
    <source>
        <strain evidence="4">EC2010</strain>
        <tissue evidence="4">Whole organism of an adult</tissue>
    </source>
</reference>
<dbReference type="GO" id="GO:0004601">
    <property type="term" value="F:peroxidase activity"/>
    <property type="evidence" value="ECO:0007669"/>
    <property type="project" value="InterPro"/>
</dbReference>
<gene>
    <name evidence="4" type="ORF">EGW08_001038</name>
</gene>
<keyword evidence="2" id="KW-0964">Secreted</keyword>
<dbReference type="AlphaFoldDB" id="A0A433UBU5"/>
<evidence type="ECO:0008006" key="6">
    <source>
        <dbReference type="Google" id="ProtNLM"/>
    </source>
</evidence>
<protein>
    <recommendedName>
        <fullName evidence="6">Peroxidase</fullName>
    </recommendedName>
</protein>
<dbReference type="Proteomes" id="UP000271974">
    <property type="component" value="Unassembled WGS sequence"/>
</dbReference>
<comment type="subcellular location">
    <subcellularLocation>
        <location evidence="1">Secreted</location>
    </subcellularLocation>
</comment>
<dbReference type="GO" id="GO:0005576">
    <property type="term" value="C:extracellular region"/>
    <property type="evidence" value="ECO:0007669"/>
    <property type="project" value="UniProtKB-SubCell"/>
</dbReference>
<organism evidence="4 5">
    <name type="scientific">Elysia chlorotica</name>
    <name type="common">Eastern emerald elysia</name>
    <name type="synonym">Sea slug</name>
    <dbReference type="NCBI Taxonomy" id="188477"/>
    <lineage>
        <taxon>Eukaryota</taxon>
        <taxon>Metazoa</taxon>
        <taxon>Spiralia</taxon>
        <taxon>Lophotrochozoa</taxon>
        <taxon>Mollusca</taxon>
        <taxon>Gastropoda</taxon>
        <taxon>Heterobranchia</taxon>
        <taxon>Euthyneura</taxon>
        <taxon>Panpulmonata</taxon>
        <taxon>Sacoglossa</taxon>
        <taxon>Placobranchoidea</taxon>
        <taxon>Plakobranchidae</taxon>
        <taxon>Elysia</taxon>
    </lineage>
</organism>
<dbReference type="SUPFAM" id="SSF48113">
    <property type="entry name" value="Heme-dependent peroxidases"/>
    <property type="match status" value="1"/>
</dbReference>
<evidence type="ECO:0000256" key="3">
    <source>
        <dbReference type="ARBA" id="ARBA00023180"/>
    </source>
</evidence>
<evidence type="ECO:0000256" key="1">
    <source>
        <dbReference type="ARBA" id="ARBA00004613"/>
    </source>
</evidence>
<proteinExistence type="predicted"/>
<dbReference type="InterPro" id="IPR010255">
    <property type="entry name" value="Haem_peroxidase_sf"/>
</dbReference>
<sequence length="147" mass="16043">GASLHTERRVLGNSYDDGAAIPRHRSVTGSLLPSAREVSMQCFKPSDSDDHLSDVFTQMHMQFGQFLDHDIILTEVESASNCCADMAADGTHPDMFNGKACFPIKVGENDRFFSNSCITARRSLGVEVNGVRQQINAVTSYIDASQA</sequence>
<feature type="non-terminal residue" evidence="4">
    <location>
        <position position="1"/>
    </location>
</feature>
<dbReference type="Gene3D" id="1.10.640.10">
    <property type="entry name" value="Haem peroxidase domain superfamily, animal type"/>
    <property type="match status" value="1"/>
</dbReference>
<dbReference type="InterPro" id="IPR019791">
    <property type="entry name" value="Haem_peroxidase_animal"/>
</dbReference>
<name>A0A433UBU5_ELYCH</name>
<comment type="caution">
    <text evidence="4">The sequence shown here is derived from an EMBL/GenBank/DDBJ whole genome shotgun (WGS) entry which is preliminary data.</text>
</comment>
<dbReference type="PROSITE" id="PS50292">
    <property type="entry name" value="PEROXIDASE_3"/>
    <property type="match status" value="1"/>
</dbReference>